<proteinExistence type="predicted"/>
<dbReference type="EMBL" id="MN739712">
    <property type="protein sequence ID" value="QHT22571.1"/>
    <property type="molecule type" value="Genomic_DNA"/>
</dbReference>
<sequence length="356" mass="41336">MVKILFILKKREDTDATGNKKLIQTGLYNSSMYLNEILNSMNIESVVDIAIDNNCIDRIVTKHKPTHVIIEALWVVPTKFVILCQLHPSVKWIIRFHSDMPFIACEGTAMSWICKYSLFRNIIIGINSPRFLREVRVILKVKNNMSEKDVEEKVIYLPNYYPVEDFKNKVMDKTKDTIDICCFGAIRPLKNQLIQAFSSIEFAKAINKKLRYHINATRIETNGSPVYHNIKGLFTELDNNYELVEHSWYDKEEFLKVCSEMDIGLQVSFSETFNIVGCDILSQGVPIICSYDIPWSSNNLYNANPTDSIDITNKLLSTYENSEDNVRINRESLSTYVENTKKIWNEYFLKIKYCIK</sequence>
<accession>A0A6C0E1S8</accession>
<organism evidence="1">
    <name type="scientific">viral metagenome</name>
    <dbReference type="NCBI Taxonomy" id="1070528"/>
    <lineage>
        <taxon>unclassified sequences</taxon>
        <taxon>metagenomes</taxon>
        <taxon>organismal metagenomes</taxon>
    </lineage>
</organism>
<name>A0A6C0E1S8_9ZZZZ</name>
<protein>
    <recommendedName>
        <fullName evidence="2">Glycosyl transferase family 1 domain-containing protein</fullName>
    </recommendedName>
</protein>
<evidence type="ECO:0000313" key="1">
    <source>
        <dbReference type="EMBL" id="QHT22571.1"/>
    </source>
</evidence>
<dbReference type="AlphaFoldDB" id="A0A6C0E1S8"/>
<dbReference type="SUPFAM" id="SSF53756">
    <property type="entry name" value="UDP-Glycosyltransferase/glycogen phosphorylase"/>
    <property type="match status" value="1"/>
</dbReference>
<evidence type="ECO:0008006" key="2">
    <source>
        <dbReference type="Google" id="ProtNLM"/>
    </source>
</evidence>
<reference evidence="1" key="1">
    <citation type="journal article" date="2020" name="Nature">
        <title>Giant virus diversity and host interactions through global metagenomics.</title>
        <authorList>
            <person name="Schulz F."/>
            <person name="Roux S."/>
            <person name="Paez-Espino D."/>
            <person name="Jungbluth S."/>
            <person name="Walsh D.A."/>
            <person name="Denef V.J."/>
            <person name="McMahon K.D."/>
            <person name="Konstantinidis K.T."/>
            <person name="Eloe-Fadrosh E.A."/>
            <person name="Kyrpides N.C."/>
            <person name="Woyke T."/>
        </authorList>
    </citation>
    <scope>NUCLEOTIDE SEQUENCE</scope>
    <source>
        <strain evidence="1">GVMAG-M-3300023179-111</strain>
    </source>
</reference>
<dbReference type="Gene3D" id="3.40.50.2000">
    <property type="entry name" value="Glycogen Phosphorylase B"/>
    <property type="match status" value="1"/>
</dbReference>